<dbReference type="GO" id="GO:0009025">
    <property type="term" value="F:tagatose-bisphosphate aldolase activity"/>
    <property type="evidence" value="ECO:0007669"/>
    <property type="project" value="UniProtKB-EC"/>
</dbReference>
<evidence type="ECO:0000256" key="1">
    <source>
        <dbReference type="ARBA" id="ARBA00005191"/>
    </source>
</evidence>
<dbReference type="CDD" id="cd00947">
    <property type="entry name" value="TBP_aldolase_IIB"/>
    <property type="match status" value="1"/>
</dbReference>
<feature type="binding site" evidence="10">
    <location>
        <position position="181"/>
    </location>
    <ligand>
        <name>Zn(2+)</name>
        <dbReference type="ChEBI" id="CHEBI:29105"/>
        <label>1</label>
        <note>catalytic</note>
    </ligand>
</feature>
<evidence type="ECO:0000256" key="4">
    <source>
        <dbReference type="ARBA" id="ARBA00022833"/>
    </source>
</evidence>
<dbReference type="NCBIfam" id="NF009374">
    <property type="entry name" value="PRK12737.1"/>
    <property type="match status" value="1"/>
</dbReference>
<keyword evidence="3 10" id="KW-0479">Metal-binding</keyword>
<dbReference type="InterPro" id="IPR013785">
    <property type="entry name" value="Aldolase_TIM"/>
</dbReference>
<evidence type="ECO:0000256" key="9">
    <source>
        <dbReference type="PIRSR" id="PIRSR001359-2"/>
    </source>
</evidence>
<dbReference type="FunFam" id="3.20.20.70:FF:000043">
    <property type="entry name" value="D-tagatose-1,6-bisphosphate aldolase subunit GatY"/>
    <property type="match status" value="1"/>
</dbReference>
<evidence type="ECO:0000313" key="12">
    <source>
        <dbReference type="Proteomes" id="UP000306888"/>
    </source>
</evidence>
<dbReference type="Pfam" id="PF01116">
    <property type="entry name" value="F_bP_aldolase"/>
    <property type="match status" value="1"/>
</dbReference>
<comment type="caution">
    <text evidence="11">The sequence shown here is derived from an EMBL/GenBank/DDBJ whole genome shotgun (WGS) entry which is preliminary data.</text>
</comment>
<dbReference type="InterPro" id="IPR011288">
    <property type="entry name" value="TagBP_ald_KbaY/GatY"/>
</dbReference>
<dbReference type="EMBL" id="SRYR01000004">
    <property type="protein sequence ID" value="TGY42153.1"/>
    <property type="molecule type" value="Genomic_DNA"/>
</dbReference>
<feature type="binding site" evidence="10">
    <location>
        <position position="105"/>
    </location>
    <ligand>
        <name>Zn(2+)</name>
        <dbReference type="ChEBI" id="CHEBI:29105"/>
        <label>2</label>
    </ligand>
</feature>
<dbReference type="NCBIfam" id="TIGR00167">
    <property type="entry name" value="cbbA"/>
    <property type="match status" value="1"/>
</dbReference>
<feature type="active site" description="Proton donor" evidence="8">
    <location>
        <position position="83"/>
    </location>
</feature>
<dbReference type="GO" id="GO:0005975">
    <property type="term" value="P:carbohydrate metabolic process"/>
    <property type="evidence" value="ECO:0007669"/>
    <property type="project" value="InterPro"/>
</dbReference>
<reference evidence="11 12" key="1">
    <citation type="submission" date="2019-04" db="EMBL/GenBank/DDBJ databases">
        <title>Microbes associate with the intestines of laboratory mice.</title>
        <authorList>
            <person name="Navarre W."/>
            <person name="Wong E."/>
            <person name="Huang K."/>
            <person name="Tropini C."/>
            <person name="Ng K."/>
            <person name="Yu B."/>
        </authorList>
    </citation>
    <scope>NUCLEOTIDE SEQUENCE [LARGE SCALE GENOMIC DNA]</scope>
    <source>
        <strain evidence="11 12">NM50_B9-20</strain>
    </source>
</reference>
<evidence type="ECO:0000256" key="7">
    <source>
        <dbReference type="ARBA" id="ARBA00032933"/>
    </source>
</evidence>
<feature type="binding site" evidence="10">
    <location>
        <position position="135"/>
    </location>
    <ligand>
        <name>Zn(2+)</name>
        <dbReference type="ChEBI" id="CHEBI:29105"/>
        <label>2</label>
    </ligand>
</feature>
<feature type="binding site" evidence="9">
    <location>
        <position position="182"/>
    </location>
    <ligand>
        <name>dihydroxyacetone phosphate</name>
        <dbReference type="ChEBI" id="CHEBI:57642"/>
    </ligand>
</feature>
<dbReference type="NCBIfam" id="TIGR01858">
    <property type="entry name" value="tag_bisphos_ald"/>
    <property type="match status" value="1"/>
</dbReference>
<comment type="cofactor">
    <cofactor evidence="10">
        <name>Zn(2+)</name>
        <dbReference type="ChEBI" id="CHEBI:29105"/>
    </cofactor>
    <text evidence="10">Binds 2 Zn(2+) ions per subunit. One is catalytic and the other provides a structural contribution.</text>
</comment>
<accession>A0A4S2DM74</accession>
<keyword evidence="5" id="KW-0456">Lyase</keyword>
<dbReference type="SUPFAM" id="SSF51569">
    <property type="entry name" value="Aldolase"/>
    <property type="match status" value="1"/>
</dbReference>
<keyword evidence="4 10" id="KW-0862">Zinc</keyword>
<dbReference type="OrthoDB" id="9803995at2"/>
<dbReference type="PANTHER" id="PTHR30304:SF0">
    <property type="entry name" value="D-TAGATOSE-1,6-BISPHOSPHATE ALDOLASE SUBUNIT GATY-RELATED"/>
    <property type="match status" value="1"/>
</dbReference>
<dbReference type="PIRSF" id="PIRSF001359">
    <property type="entry name" value="F_bP_aldolase_II"/>
    <property type="match status" value="1"/>
</dbReference>
<dbReference type="GO" id="GO:2001059">
    <property type="term" value="P:D-tagatose 6-phosphate catabolic process"/>
    <property type="evidence" value="ECO:0007669"/>
    <property type="project" value="UniProtKB-UniPathway"/>
</dbReference>
<dbReference type="InterPro" id="IPR050246">
    <property type="entry name" value="Class_II_FBP_aldolase"/>
</dbReference>
<evidence type="ECO:0000256" key="8">
    <source>
        <dbReference type="PIRSR" id="PIRSR001359-1"/>
    </source>
</evidence>
<gene>
    <name evidence="11" type="ORF">E5347_10485</name>
</gene>
<sequence length="285" mass="31301">MMKIVSTREMLNKAQREGYAVPAFNIHNLETLQVVVETAAELKSPVILAGTPSTVNYAGGEFIVSMADAAAGKYDIPIAIHLDHYEEVNEIEEFIKLGFRSAMIDASHKSYEDNIATVKEVVEFAHKYDTTVEAELGRLGGQEDDLVVDEKDAKYTNPEQAKDFVEKTGIDSLAVAIGTAHGLYKGEAKLDFDRLKEIRDMVDVPLVLHGASDIPDELVKKAISLGICKVNVATDLKIPFSDAVKKYFIENPTANDPRKYMQPGKDAMKKIVAHKIMVCGSNGKA</sequence>
<evidence type="ECO:0000256" key="2">
    <source>
        <dbReference type="ARBA" id="ARBA00012905"/>
    </source>
</evidence>
<organism evidence="11 12">
    <name type="scientific">Clostridium sartagoforme</name>
    <dbReference type="NCBI Taxonomy" id="84031"/>
    <lineage>
        <taxon>Bacteria</taxon>
        <taxon>Bacillati</taxon>
        <taxon>Bacillota</taxon>
        <taxon>Clostridia</taxon>
        <taxon>Eubacteriales</taxon>
        <taxon>Clostridiaceae</taxon>
        <taxon>Clostridium</taxon>
    </lineage>
</organism>
<protein>
    <recommendedName>
        <fullName evidence="2">tagatose-bisphosphate aldolase</fullName>
        <ecNumber evidence="2">4.1.2.40</ecNumber>
    </recommendedName>
    <alternativeName>
        <fullName evidence="7">D-tagatose-bisphosphate aldolase class II</fullName>
    </alternativeName>
    <alternativeName>
        <fullName evidence="6">Tagatose-bisphosphate aldolase</fullName>
    </alternativeName>
</protein>
<dbReference type="AlphaFoldDB" id="A0A4S2DM74"/>
<dbReference type="PANTHER" id="PTHR30304">
    <property type="entry name" value="D-TAGATOSE-1,6-BISPHOSPHATE ALDOLASE"/>
    <property type="match status" value="1"/>
</dbReference>
<feature type="binding site" evidence="10">
    <location>
        <position position="84"/>
    </location>
    <ligand>
        <name>Zn(2+)</name>
        <dbReference type="ChEBI" id="CHEBI:29105"/>
        <label>1</label>
        <note>catalytic</note>
    </ligand>
</feature>
<dbReference type="EC" id="4.1.2.40" evidence="2"/>
<evidence type="ECO:0000256" key="6">
    <source>
        <dbReference type="ARBA" id="ARBA00031246"/>
    </source>
</evidence>
<dbReference type="PROSITE" id="PS00806">
    <property type="entry name" value="ALDOLASE_CLASS_II_2"/>
    <property type="match status" value="1"/>
</dbReference>
<dbReference type="UniPathway" id="UPA00704">
    <property type="reaction ID" value="UER00716"/>
</dbReference>
<dbReference type="GO" id="GO:0008270">
    <property type="term" value="F:zinc ion binding"/>
    <property type="evidence" value="ECO:0007669"/>
    <property type="project" value="InterPro"/>
</dbReference>
<keyword evidence="12" id="KW-1185">Reference proteome</keyword>
<dbReference type="Gene3D" id="3.20.20.70">
    <property type="entry name" value="Aldolase class I"/>
    <property type="match status" value="1"/>
</dbReference>
<name>A0A4S2DM74_9CLOT</name>
<proteinExistence type="predicted"/>
<feature type="binding site" evidence="9">
    <location>
        <begin position="231"/>
        <end position="234"/>
    </location>
    <ligand>
        <name>dihydroxyacetone phosphate</name>
        <dbReference type="ChEBI" id="CHEBI:57642"/>
    </ligand>
</feature>
<dbReference type="InterPro" id="IPR000771">
    <property type="entry name" value="FBA_II"/>
</dbReference>
<dbReference type="NCBIfam" id="NF006626">
    <property type="entry name" value="PRK09195.1"/>
    <property type="match status" value="1"/>
</dbReference>
<evidence type="ECO:0000256" key="3">
    <source>
        <dbReference type="ARBA" id="ARBA00022723"/>
    </source>
</evidence>
<feature type="binding site" evidence="9">
    <location>
        <begin position="210"/>
        <end position="212"/>
    </location>
    <ligand>
        <name>dihydroxyacetone phosphate</name>
        <dbReference type="ChEBI" id="CHEBI:57642"/>
    </ligand>
</feature>
<evidence type="ECO:0000256" key="10">
    <source>
        <dbReference type="PIRSR" id="PIRSR001359-3"/>
    </source>
</evidence>
<comment type="pathway">
    <text evidence="1">Carbohydrate metabolism; D-tagatose 6-phosphate degradation; D-glyceraldehyde 3-phosphate and glycerone phosphate from D-tagatose 6-phosphate: step 2/2.</text>
</comment>
<dbReference type="RefSeq" id="WP_136007136.1">
    <property type="nucleotide sequence ID" value="NZ_SRYR01000004.1"/>
</dbReference>
<evidence type="ECO:0000313" key="11">
    <source>
        <dbReference type="EMBL" id="TGY42153.1"/>
    </source>
</evidence>
<dbReference type="Proteomes" id="UP000306888">
    <property type="component" value="Unassembled WGS sequence"/>
</dbReference>
<evidence type="ECO:0000256" key="5">
    <source>
        <dbReference type="ARBA" id="ARBA00023239"/>
    </source>
</evidence>
<feature type="binding site" evidence="10">
    <location>
        <position position="209"/>
    </location>
    <ligand>
        <name>Zn(2+)</name>
        <dbReference type="ChEBI" id="CHEBI:29105"/>
        <label>1</label>
        <note>catalytic</note>
    </ligand>
</feature>